<accession>A0A7H9AV19</accession>
<organism evidence="2 3">
    <name type="scientific">Zygotorulaspora mrakii</name>
    <name type="common">Zygosaccharomyces mrakii</name>
    <dbReference type="NCBI Taxonomy" id="42260"/>
    <lineage>
        <taxon>Eukaryota</taxon>
        <taxon>Fungi</taxon>
        <taxon>Dikarya</taxon>
        <taxon>Ascomycota</taxon>
        <taxon>Saccharomycotina</taxon>
        <taxon>Saccharomycetes</taxon>
        <taxon>Saccharomycetales</taxon>
        <taxon>Saccharomycetaceae</taxon>
        <taxon>Zygotorulaspora</taxon>
    </lineage>
</organism>
<dbReference type="Proteomes" id="UP000509704">
    <property type="component" value="Chromosome 1"/>
</dbReference>
<keyword evidence="3" id="KW-1185">Reference proteome</keyword>
<sequence>MGRKSEKRIAKSKDYRKKNKKALSPKDVKKTKIQIHKMNRDDSLTSDIFNVDKYNTRVRETPSNIKALNAKVLQKDQQKDKEVQDRIIAQRKDMSDNLTKQIEELSVFSL</sequence>
<dbReference type="KEGG" id="zmk:HG535_0A00250"/>
<gene>
    <name evidence="2" type="ORF">HG535_0A00250</name>
</gene>
<feature type="compositionally biased region" description="Basic residues" evidence="1">
    <location>
        <begin position="14"/>
        <end position="23"/>
    </location>
</feature>
<dbReference type="GeneID" id="59233721"/>
<dbReference type="OrthoDB" id="4063321at2759"/>
<evidence type="ECO:0000256" key="1">
    <source>
        <dbReference type="SAM" id="MobiDB-lite"/>
    </source>
</evidence>
<name>A0A7H9AV19_ZYGMR</name>
<reference evidence="2 3" key="1">
    <citation type="submission" date="2020-07" db="EMBL/GenBank/DDBJ databases">
        <title>The yeast mating-type switching endonuclease HO is a domesticated member of an unorthodox homing genetic element family.</title>
        <authorList>
            <person name="Coughlan A.Y."/>
            <person name="Lombardi L."/>
            <person name="Braun-Galleani S."/>
            <person name="Martos A.R."/>
            <person name="Galeote V."/>
            <person name="Bigey F."/>
            <person name="Dequin S."/>
            <person name="Byrne K.P."/>
            <person name="Wolfe K.H."/>
        </authorList>
    </citation>
    <scope>NUCLEOTIDE SEQUENCE [LARGE SCALE GENOMIC DNA]</scope>
    <source>
        <strain evidence="2 3">NRRL Y-6702</strain>
    </source>
</reference>
<dbReference type="RefSeq" id="XP_037141813.1">
    <property type="nucleotide sequence ID" value="XM_037285918.1"/>
</dbReference>
<protein>
    <submittedName>
        <fullName evidence="2">Uncharacterized protein</fullName>
    </submittedName>
</protein>
<dbReference type="EMBL" id="CP058604">
    <property type="protein sequence ID" value="QLG70085.1"/>
    <property type="molecule type" value="Genomic_DNA"/>
</dbReference>
<feature type="region of interest" description="Disordered" evidence="1">
    <location>
        <begin position="1"/>
        <end position="30"/>
    </location>
</feature>
<proteinExistence type="predicted"/>
<dbReference type="AlphaFoldDB" id="A0A7H9AV19"/>
<evidence type="ECO:0000313" key="2">
    <source>
        <dbReference type="EMBL" id="QLG70085.1"/>
    </source>
</evidence>
<evidence type="ECO:0000313" key="3">
    <source>
        <dbReference type="Proteomes" id="UP000509704"/>
    </source>
</evidence>